<dbReference type="RefSeq" id="WP_354502944.1">
    <property type="nucleotide sequence ID" value="NZ_JBEPLV010000009.1"/>
</dbReference>
<evidence type="ECO:0008006" key="3">
    <source>
        <dbReference type="Google" id="ProtNLM"/>
    </source>
</evidence>
<sequence length="82" mass="9151">MKVEIEVKAFGKEDIDGTIDAFKSTEISRVYYLSEDTTLAEVFTLLSGAFDESESNYADPEHCLGKIVIRAKKEKGEIIFLG</sequence>
<keyword evidence="2" id="KW-1185">Reference proteome</keyword>
<evidence type="ECO:0000313" key="1">
    <source>
        <dbReference type="EMBL" id="MET3549716.1"/>
    </source>
</evidence>
<evidence type="ECO:0000313" key="2">
    <source>
        <dbReference type="Proteomes" id="UP001549098"/>
    </source>
</evidence>
<proteinExistence type="predicted"/>
<protein>
    <recommendedName>
        <fullName evidence="3">GNAT family N-acetyltransferase</fullName>
    </recommendedName>
</protein>
<organism evidence="1 2">
    <name type="scientific">Paenibacillus favisporus</name>
    <dbReference type="NCBI Taxonomy" id="221028"/>
    <lineage>
        <taxon>Bacteria</taxon>
        <taxon>Bacillati</taxon>
        <taxon>Bacillota</taxon>
        <taxon>Bacilli</taxon>
        <taxon>Bacillales</taxon>
        <taxon>Paenibacillaceae</taxon>
        <taxon>Paenibacillus</taxon>
    </lineage>
</organism>
<gene>
    <name evidence="1" type="ORF">ABID47_006377</name>
</gene>
<reference evidence="1 2" key="1">
    <citation type="submission" date="2024-06" db="EMBL/GenBank/DDBJ databases">
        <title>Genomic Encyclopedia of Type Strains, Phase IV (KMG-IV): sequencing the most valuable type-strain genomes for metagenomic binning, comparative biology and taxonomic classification.</title>
        <authorList>
            <person name="Goeker M."/>
        </authorList>
    </citation>
    <scope>NUCLEOTIDE SEQUENCE [LARGE SCALE GENOMIC DNA]</scope>
    <source>
        <strain evidence="1 2">DSM 17253</strain>
    </source>
</reference>
<name>A0ABV2FD61_9BACL</name>
<dbReference type="EMBL" id="JBEPLV010000009">
    <property type="protein sequence ID" value="MET3549716.1"/>
    <property type="molecule type" value="Genomic_DNA"/>
</dbReference>
<accession>A0ABV2FD61</accession>
<dbReference type="Proteomes" id="UP001549098">
    <property type="component" value="Unassembled WGS sequence"/>
</dbReference>
<comment type="caution">
    <text evidence="1">The sequence shown here is derived from an EMBL/GenBank/DDBJ whole genome shotgun (WGS) entry which is preliminary data.</text>
</comment>